<dbReference type="AlphaFoldDB" id="A0A1S9P6N8"/>
<dbReference type="Pfam" id="PF00072">
    <property type="entry name" value="Response_reg"/>
    <property type="match status" value="1"/>
</dbReference>
<protein>
    <recommendedName>
        <fullName evidence="6">DNA-binding response regulator</fullName>
    </recommendedName>
</protein>
<dbReference type="PROSITE" id="PS50110">
    <property type="entry name" value="RESPONSE_REGULATORY"/>
    <property type="match status" value="1"/>
</dbReference>
<sequence>MNITCYIVDDEPGAITLLSEYIERTPGLELVGTALDPLVALDRLTGANAPDITFVDVDMRLLSGLELAGMVNLYTTVVFTTAFQEYALQAYEKEAFDYLLKPITYERFAKCIQHAKRKKKLSVKNNYPIYKDFFTIKSEIKGRVVKVKFDEVIYIEGAVNYIMVHTAEAKHMTYLTMKEIEQHLPKPLFARTHRSFLINVNFVKVIERGQVRMENGDTLALGGHYKQRFLDMMDEHLVRTERSALRPTGSGL</sequence>
<dbReference type="RefSeq" id="WP_078351577.1">
    <property type="nucleotide sequence ID" value="NZ_MBTF01000039.1"/>
</dbReference>
<evidence type="ECO:0000313" key="5">
    <source>
        <dbReference type="Proteomes" id="UP000189739"/>
    </source>
</evidence>
<comment type="caution">
    <text evidence="4">The sequence shown here is derived from an EMBL/GenBank/DDBJ whole genome shotgun (WGS) entry which is preliminary data.</text>
</comment>
<dbReference type="Gene3D" id="3.40.50.2300">
    <property type="match status" value="1"/>
</dbReference>
<feature type="domain" description="Response regulatory" evidence="2">
    <location>
        <begin position="4"/>
        <end position="116"/>
    </location>
</feature>
<evidence type="ECO:0000256" key="1">
    <source>
        <dbReference type="PROSITE-ProRule" id="PRU00169"/>
    </source>
</evidence>
<dbReference type="SMART" id="SM00850">
    <property type="entry name" value="LytTR"/>
    <property type="match status" value="1"/>
</dbReference>
<feature type="modified residue" description="4-aspartylphosphate" evidence="1">
    <location>
        <position position="56"/>
    </location>
</feature>
<evidence type="ECO:0000313" key="4">
    <source>
        <dbReference type="EMBL" id="OOQ56614.1"/>
    </source>
</evidence>
<dbReference type="GO" id="GO:0000156">
    <property type="term" value="F:phosphorelay response regulator activity"/>
    <property type="evidence" value="ECO:0007669"/>
    <property type="project" value="InterPro"/>
</dbReference>
<dbReference type="InterPro" id="IPR046947">
    <property type="entry name" value="LytR-like"/>
</dbReference>
<organism evidence="4 5">
    <name type="scientific">Mucilaginibacter pedocola</name>
    <dbReference type="NCBI Taxonomy" id="1792845"/>
    <lineage>
        <taxon>Bacteria</taxon>
        <taxon>Pseudomonadati</taxon>
        <taxon>Bacteroidota</taxon>
        <taxon>Sphingobacteriia</taxon>
        <taxon>Sphingobacteriales</taxon>
        <taxon>Sphingobacteriaceae</taxon>
        <taxon>Mucilaginibacter</taxon>
    </lineage>
</organism>
<keyword evidence="5" id="KW-1185">Reference proteome</keyword>
<gene>
    <name evidence="4" type="ORF">BC343_19485</name>
</gene>
<dbReference type="EMBL" id="MBTF01000039">
    <property type="protein sequence ID" value="OOQ56614.1"/>
    <property type="molecule type" value="Genomic_DNA"/>
</dbReference>
<reference evidence="4 5" key="1">
    <citation type="submission" date="2016-07" db="EMBL/GenBank/DDBJ databases">
        <title>Genomic analysis of zinc-resistant bacterium Mucilaginibacter pedocola TBZ30.</title>
        <authorList>
            <person name="Huang J."/>
            <person name="Tang J."/>
        </authorList>
    </citation>
    <scope>NUCLEOTIDE SEQUENCE [LARGE SCALE GENOMIC DNA]</scope>
    <source>
        <strain evidence="4 5">TBZ30</strain>
    </source>
</reference>
<accession>A0A1S9P6N8</accession>
<dbReference type="SUPFAM" id="SSF52172">
    <property type="entry name" value="CheY-like"/>
    <property type="match status" value="1"/>
</dbReference>
<dbReference type="InterPro" id="IPR007492">
    <property type="entry name" value="LytTR_DNA-bd_dom"/>
</dbReference>
<evidence type="ECO:0000259" key="2">
    <source>
        <dbReference type="PROSITE" id="PS50110"/>
    </source>
</evidence>
<dbReference type="InterPro" id="IPR001789">
    <property type="entry name" value="Sig_transdc_resp-reg_receiver"/>
</dbReference>
<dbReference type="PROSITE" id="PS50930">
    <property type="entry name" value="HTH_LYTTR"/>
    <property type="match status" value="1"/>
</dbReference>
<dbReference type="SMART" id="SM00448">
    <property type="entry name" value="REC"/>
    <property type="match status" value="1"/>
</dbReference>
<evidence type="ECO:0000259" key="3">
    <source>
        <dbReference type="PROSITE" id="PS50930"/>
    </source>
</evidence>
<dbReference type="Gene3D" id="2.40.50.1020">
    <property type="entry name" value="LytTr DNA-binding domain"/>
    <property type="match status" value="1"/>
</dbReference>
<dbReference type="Proteomes" id="UP000189739">
    <property type="component" value="Unassembled WGS sequence"/>
</dbReference>
<dbReference type="Pfam" id="PF04397">
    <property type="entry name" value="LytTR"/>
    <property type="match status" value="1"/>
</dbReference>
<dbReference type="OrthoDB" id="9787344at2"/>
<feature type="domain" description="HTH LytTR-type" evidence="3">
    <location>
        <begin position="136"/>
        <end position="208"/>
    </location>
</feature>
<proteinExistence type="predicted"/>
<dbReference type="InterPro" id="IPR011006">
    <property type="entry name" value="CheY-like_superfamily"/>
</dbReference>
<keyword evidence="1" id="KW-0597">Phosphoprotein</keyword>
<evidence type="ECO:0008006" key="6">
    <source>
        <dbReference type="Google" id="ProtNLM"/>
    </source>
</evidence>
<dbReference type="STRING" id="1792845.BC343_19485"/>
<dbReference type="PANTHER" id="PTHR37299">
    <property type="entry name" value="TRANSCRIPTIONAL REGULATOR-RELATED"/>
    <property type="match status" value="1"/>
</dbReference>
<dbReference type="GO" id="GO:0003677">
    <property type="term" value="F:DNA binding"/>
    <property type="evidence" value="ECO:0007669"/>
    <property type="project" value="InterPro"/>
</dbReference>
<name>A0A1S9P6N8_9SPHI</name>
<dbReference type="PANTHER" id="PTHR37299:SF1">
    <property type="entry name" value="STAGE 0 SPORULATION PROTEIN A HOMOLOG"/>
    <property type="match status" value="1"/>
</dbReference>